<dbReference type="VEuPathDB" id="FungiDB:CTRG_02184"/>
<accession>C5M9M2</accession>
<dbReference type="Proteomes" id="UP000002037">
    <property type="component" value="Unassembled WGS sequence"/>
</dbReference>
<feature type="transmembrane region" description="Helical" evidence="1">
    <location>
        <begin position="12"/>
        <end position="29"/>
    </location>
</feature>
<dbReference type="OrthoDB" id="4013261at2759"/>
<dbReference type="AlphaFoldDB" id="C5M9M2"/>
<dbReference type="GeneID" id="8296319"/>
<gene>
    <name evidence="2" type="ORF">CTRG_02184</name>
</gene>
<dbReference type="HOGENOM" id="CLU_1390705_0_0_1"/>
<dbReference type="RefSeq" id="XP_002547887.1">
    <property type="nucleotide sequence ID" value="XM_002547841.1"/>
</dbReference>
<dbReference type="eggNOG" id="ENOG502RAHE">
    <property type="taxonomic scope" value="Eukaryota"/>
</dbReference>
<protein>
    <submittedName>
        <fullName evidence="2">Uncharacterized protein</fullName>
    </submittedName>
</protein>
<proteinExistence type="predicted"/>
<evidence type="ECO:0000313" key="3">
    <source>
        <dbReference type="Proteomes" id="UP000002037"/>
    </source>
</evidence>
<keyword evidence="1" id="KW-1133">Transmembrane helix</keyword>
<organism evidence="2 3">
    <name type="scientific">Candida tropicalis (strain ATCC MYA-3404 / T1)</name>
    <name type="common">Yeast</name>
    <dbReference type="NCBI Taxonomy" id="294747"/>
    <lineage>
        <taxon>Eukaryota</taxon>
        <taxon>Fungi</taxon>
        <taxon>Dikarya</taxon>
        <taxon>Ascomycota</taxon>
        <taxon>Saccharomycotina</taxon>
        <taxon>Pichiomycetes</taxon>
        <taxon>Debaryomycetaceae</taxon>
        <taxon>Candida/Lodderomyces clade</taxon>
        <taxon>Candida</taxon>
    </lineage>
</organism>
<evidence type="ECO:0000256" key="1">
    <source>
        <dbReference type="SAM" id="Phobius"/>
    </source>
</evidence>
<evidence type="ECO:0000313" key="2">
    <source>
        <dbReference type="EMBL" id="EER33366.1"/>
    </source>
</evidence>
<keyword evidence="1" id="KW-0812">Transmembrane</keyword>
<dbReference type="EMBL" id="GG692397">
    <property type="protein sequence ID" value="EER33366.1"/>
    <property type="molecule type" value="Genomic_DNA"/>
</dbReference>
<keyword evidence="3" id="KW-1185">Reference proteome</keyword>
<feature type="transmembrane region" description="Helical" evidence="1">
    <location>
        <begin position="96"/>
        <end position="114"/>
    </location>
</feature>
<dbReference type="KEGG" id="ctp:CTRG_02184"/>
<feature type="transmembrane region" description="Helical" evidence="1">
    <location>
        <begin position="144"/>
        <end position="165"/>
    </location>
</feature>
<name>C5M9M2_CANTT</name>
<keyword evidence="1" id="KW-0472">Membrane</keyword>
<sequence>MTKVLSDLQFFIFIVIPITLSLIFLPNFVNPHLIENIKSNFKIILISEKYCSINKIYCNLIIQQNEKNPDLLRRIEFEYFDFIYIVNHWIYSWDQFIIKLFIKFLKIFIVGLILRQEMSIEFWNKTSELFQIMLAISNSMTYHMIYGFLISRMYTFFIFAIIITVGKPWERIINPIISILRTNNVC</sequence>
<reference evidence="2 3" key="1">
    <citation type="journal article" date="2009" name="Nature">
        <title>Evolution of pathogenicity and sexual reproduction in eight Candida genomes.</title>
        <authorList>
            <person name="Butler G."/>
            <person name="Rasmussen M.D."/>
            <person name="Lin M.F."/>
            <person name="Santos M.A."/>
            <person name="Sakthikumar S."/>
            <person name="Munro C.A."/>
            <person name="Rheinbay E."/>
            <person name="Grabherr M."/>
            <person name="Forche A."/>
            <person name="Reedy J.L."/>
            <person name="Agrafioti I."/>
            <person name="Arnaud M.B."/>
            <person name="Bates S."/>
            <person name="Brown A.J."/>
            <person name="Brunke S."/>
            <person name="Costanzo M.C."/>
            <person name="Fitzpatrick D.A."/>
            <person name="de Groot P.W."/>
            <person name="Harris D."/>
            <person name="Hoyer L.L."/>
            <person name="Hube B."/>
            <person name="Klis F.M."/>
            <person name="Kodira C."/>
            <person name="Lennard N."/>
            <person name="Logue M.E."/>
            <person name="Martin R."/>
            <person name="Neiman A.M."/>
            <person name="Nikolaou E."/>
            <person name="Quail M.A."/>
            <person name="Quinn J."/>
            <person name="Santos M.C."/>
            <person name="Schmitzberger F.F."/>
            <person name="Sherlock G."/>
            <person name="Shah P."/>
            <person name="Silverstein K.A."/>
            <person name="Skrzypek M.S."/>
            <person name="Soll D."/>
            <person name="Staggs R."/>
            <person name="Stansfield I."/>
            <person name="Stumpf M.P."/>
            <person name="Sudbery P.E."/>
            <person name="Srikantha T."/>
            <person name="Zeng Q."/>
            <person name="Berman J."/>
            <person name="Berriman M."/>
            <person name="Heitman J."/>
            <person name="Gow N.A."/>
            <person name="Lorenz M.C."/>
            <person name="Birren B.W."/>
            <person name="Kellis M."/>
            <person name="Cuomo C.A."/>
        </authorList>
    </citation>
    <scope>NUCLEOTIDE SEQUENCE [LARGE SCALE GENOMIC DNA]</scope>
    <source>
        <strain evidence="3">ATCC MYA-3404 / T1</strain>
    </source>
</reference>